<feature type="region of interest" description="Disordered" evidence="1">
    <location>
        <begin position="1"/>
        <end position="21"/>
    </location>
</feature>
<name>A0A286RHI5_9BACT</name>
<reference evidence="2 3" key="1">
    <citation type="journal article" name="Front. Microbiol.">
        <title>Sugar Metabolism of the First Thermophilic Planctomycete Thermogutta terrifontis: Comparative Genomic and Transcriptomic Approaches.</title>
        <authorList>
            <person name="Elcheninov A.G."/>
            <person name="Menzel P."/>
            <person name="Gudbergsdottir S.R."/>
            <person name="Slesarev A.I."/>
            <person name="Kadnikov V.V."/>
            <person name="Krogh A."/>
            <person name="Bonch-Osmolovskaya E.A."/>
            <person name="Peng X."/>
            <person name="Kublanov I.V."/>
        </authorList>
    </citation>
    <scope>NUCLEOTIDE SEQUENCE [LARGE SCALE GENOMIC DNA]</scope>
    <source>
        <strain evidence="2 3">R1</strain>
    </source>
</reference>
<proteinExistence type="predicted"/>
<evidence type="ECO:0000313" key="2">
    <source>
        <dbReference type="EMBL" id="ASV75435.1"/>
    </source>
</evidence>
<evidence type="ECO:0000313" key="3">
    <source>
        <dbReference type="Proteomes" id="UP000215086"/>
    </source>
</evidence>
<gene>
    <name evidence="2" type="ORF">THTE_2833</name>
</gene>
<sequence length="45" mass="4916">MKRSSSAMLPNGNGQADNDDFTATTLNVDWSTFLSPPEKSSRPED</sequence>
<dbReference type="EMBL" id="CP018477">
    <property type="protein sequence ID" value="ASV75435.1"/>
    <property type="molecule type" value="Genomic_DNA"/>
</dbReference>
<dbReference type="AlphaFoldDB" id="A0A286RHI5"/>
<dbReference type="KEGG" id="ttf:THTE_2833"/>
<accession>A0A286RHI5</accession>
<keyword evidence="3" id="KW-1185">Reference proteome</keyword>
<dbReference type="Proteomes" id="UP000215086">
    <property type="component" value="Chromosome"/>
</dbReference>
<protein>
    <submittedName>
        <fullName evidence="2">Uncharacterized protein</fullName>
    </submittedName>
</protein>
<evidence type="ECO:0000256" key="1">
    <source>
        <dbReference type="SAM" id="MobiDB-lite"/>
    </source>
</evidence>
<organism evidence="2 3">
    <name type="scientific">Thermogutta terrifontis</name>
    <dbReference type="NCBI Taxonomy" id="1331910"/>
    <lineage>
        <taxon>Bacteria</taxon>
        <taxon>Pseudomonadati</taxon>
        <taxon>Planctomycetota</taxon>
        <taxon>Planctomycetia</taxon>
        <taxon>Pirellulales</taxon>
        <taxon>Thermoguttaceae</taxon>
        <taxon>Thermogutta</taxon>
    </lineage>
</organism>